<feature type="compositionally biased region" description="Basic and acidic residues" evidence="1">
    <location>
        <begin position="1"/>
        <end position="13"/>
    </location>
</feature>
<evidence type="ECO:0000313" key="2">
    <source>
        <dbReference type="EMBL" id="SEA16969.1"/>
    </source>
</evidence>
<dbReference type="OrthoDB" id="9903025at2"/>
<feature type="region of interest" description="Disordered" evidence="1">
    <location>
        <begin position="1"/>
        <end position="63"/>
    </location>
</feature>
<dbReference type="Proteomes" id="UP000199288">
    <property type="component" value="Unassembled WGS sequence"/>
</dbReference>
<protein>
    <submittedName>
        <fullName evidence="2">Uncharacterized protein</fullName>
    </submittedName>
</protein>
<keyword evidence="3" id="KW-1185">Reference proteome</keyword>
<sequence length="63" mass="7137">MADSRESVVPHSEDEQEHEVDERPVAEEYQPDNPRQVFEADPADVADQATEEPVEDEDARDDA</sequence>
<dbReference type="RefSeq" id="WP_092563156.1">
    <property type="nucleotide sequence ID" value="NZ_FNQV01000005.1"/>
</dbReference>
<dbReference type="AlphaFoldDB" id="A0A1H3YZP9"/>
<gene>
    <name evidence="2" type="ORF">SAMN02910418_01050</name>
</gene>
<accession>A0A1H3YZP9</accession>
<proteinExistence type="predicted"/>
<evidence type="ECO:0000256" key="1">
    <source>
        <dbReference type="SAM" id="MobiDB-lite"/>
    </source>
</evidence>
<dbReference type="EMBL" id="FNQV01000005">
    <property type="protein sequence ID" value="SEA16969.1"/>
    <property type="molecule type" value="Genomic_DNA"/>
</dbReference>
<organism evidence="2 3">
    <name type="scientific">Bowdeniella nasicola</name>
    <dbReference type="NCBI Taxonomy" id="208480"/>
    <lineage>
        <taxon>Bacteria</taxon>
        <taxon>Bacillati</taxon>
        <taxon>Actinomycetota</taxon>
        <taxon>Actinomycetes</taxon>
        <taxon>Actinomycetales</taxon>
        <taxon>Actinomycetaceae</taxon>
        <taxon>Bowdeniella</taxon>
    </lineage>
</organism>
<evidence type="ECO:0000313" key="3">
    <source>
        <dbReference type="Proteomes" id="UP000199288"/>
    </source>
</evidence>
<reference evidence="3" key="1">
    <citation type="submission" date="2016-10" db="EMBL/GenBank/DDBJ databases">
        <authorList>
            <person name="Varghese N."/>
            <person name="Submissions S."/>
        </authorList>
    </citation>
    <scope>NUCLEOTIDE SEQUENCE [LARGE SCALE GENOMIC DNA]</scope>
    <source>
        <strain evidence="3">KPR-1</strain>
    </source>
</reference>
<feature type="compositionally biased region" description="Acidic residues" evidence="1">
    <location>
        <begin position="41"/>
        <end position="63"/>
    </location>
</feature>
<name>A0A1H3YZP9_9ACTO</name>